<protein>
    <recommendedName>
        <fullName evidence="3">DUF4218 domain-containing protein</fullName>
    </recommendedName>
</protein>
<keyword evidence="2" id="KW-1185">Reference proteome</keyword>
<reference evidence="1" key="1">
    <citation type="submission" date="2022-11" db="EMBL/GenBank/DDBJ databases">
        <title>Genome Sequence of Cubamyces cubensis.</title>
        <authorList>
            <person name="Buettner E."/>
        </authorList>
    </citation>
    <scope>NUCLEOTIDE SEQUENCE</scope>
    <source>
        <strain evidence="1">MPL-01</strain>
    </source>
</reference>
<evidence type="ECO:0000313" key="2">
    <source>
        <dbReference type="Proteomes" id="UP001215151"/>
    </source>
</evidence>
<gene>
    <name evidence="1" type="ORF">ONZ51_g10105</name>
</gene>
<dbReference type="PANTHER" id="PTHR46579:SF2">
    <property type="entry name" value="C2H2-TYPE DOMAIN-CONTAINING PROTEIN"/>
    <property type="match status" value="1"/>
</dbReference>
<name>A0AAD7TKL7_9APHY</name>
<evidence type="ECO:0000313" key="1">
    <source>
        <dbReference type="EMBL" id="KAJ8463671.1"/>
    </source>
</evidence>
<accession>A0AAD7TKL7</accession>
<dbReference type="PANTHER" id="PTHR46579">
    <property type="entry name" value="F5/8 TYPE C DOMAIN-CONTAINING PROTEIN-RELATED"/>
    <property type="match status" value="1"/>
</dbReference>
<dbReference type="EMBL" id="JAPEVG010000379">
    <property type="protein sequence ID" value="KAJ8463671.1"/>
    <property type="molecule type" value="Genomic_DNA"/>
</dbReference>
<organism evidence="1 2">
    <name type="scientific">Trametes cubensis</name>
    <dbReference type="NCBI Taxonomy" id="1111947"/>
    <lineage>
        <taxon>Eukaryota</taxon>
        <taxon>Fungi</taxon>
        <taxon>Dikarya</taxon>
        <taxon>Basidiomycota</taxon>
        <taxon>Agaricomycotina</taxon>
        <taxon>Agaricomycetes</taxon>
        <taxon>Polyporales</taxon>
        <taxon>Polyporaceae</taxon>
        <taxon>Trametes</taxon>
    </lineage>
</organism>
<proteinExistence type="predicted"/>
<evidence type="ECO:0008006" key="3">
    <source>
        <dbReference type="Google" id="ProtNLM"/>
    </source>
</evidence>
<dbReference type="InterPro" id="IPR004242">
    <property type="entry name" value="Transposase_21"/>
</dbReference>
<comment type="caution">
    <text evidence="1">The sequence shown here is derived from an EMBL/GenBank/DDBJ whole genome shotgun (WGS) entry which is preliminary data.</text>
</comment>
<dbReference type="Pfam" id="PF02992">
    <property type="entry name" value="Transposase_21"/>
    <property type="match status" value="1"/>
</dbReference>
<dbReference type="AlphaFoldDB" id="A0AAD7TKL7"/>
<dbReference type="Proteomes" id="UP001215151">
    <property type="component" value="Unassembled WGS sequence"/>
</dbReference>
<sequence length="736" mass="83367">MRKELAPARKGDPARIVYHPVKAYPYRSFASWLAALFSRADIEAVLVDSWARPAPTKGGWTDVFYAPLIRQFLGPTKRLFSLQPPGAVHLVFSLSIDWFNPFGNKQAGKSHSIGTIYLVCLNLPPHLRYRPENVYLVGVIPGPKEPSLHQLNHLLRPLVDELVRYWADGLYLKCTALRFMGILLRIAVVLLVCDLPALRKTAGFAGHSAKHVCSFCHLRKQNLSDLSRPWPARTAEEHRRIAQEWLDAPTDAERRAIFEEHGVRWSELLRLPYWDPIRFPVVDAMHCLFLGNLRHHCRDVWGLDVKDEGGSQKVRPHTPDEQRLWLDRVVGALQKKSHSTLKNIRKGYLSAIAQLNDIVPSAQLTKKDYIAALLDWAQLHSIDTLRIPPVLAEDTTDFHISEGPYDISKFRIITQEIIDVIRADIQNTILPSWLERPPKNFGSALHGKLKADQWRTVCTVNLTITLVRLWGVVGAAQRDRLLLDNFVHLVTAVDLATRRSMNPERAKAFDHHMLLYLQGLRDIFSHELVPNHHLSLHLISCLLLFGPVHGWWAYPFERYNGLLASLNINNLPNDIPLTFMRGFYSGAELRWLMDSITWPDVEGYEDMLSAYHASFRDAARGTRVSDILSLDPSKAFDSSQVAYDVTKQVILERALYDHIIRYMPPSFASAYDEVADERPRLAPYAQPVDTTIKAGLTFATRSHSSKNSFAKVLPPAVLPSGLVPTFGLPNSGLAYS</sequence>